<accession>A0A2A2SBQ8</accession>
<organism evidence="7 8">
    <name type="scientific">Sphingomonas lenta</name>
    <dbReference type="NCBI Taxonomy" id="1141887"/>
    <lineage>
        <taxon>Bacteria</taxon>
        <taxon>Pseudomonadati</taxon>
        <taxon>Pseudomonadota</taxon>
        <taxon>Alphaproteobacteria</taxon>
        <taxon>Sphingomonadales</taxon>
        <taxon>Sphingomonadaceae</taxon>
        <taxon>Sphingomonas</taxon>
    </lineage>
</organism>
<comment type="subcellular location">
    <subcellularLocation>
        <location evidence="1">Membrane</location>
        <topology evidence="1">Multi-pass membrane protein</topology>
    </subcellularLocation>
</comment>
<dbReference type="PIRSF" id="PIRSF005859">
    <property type="entry name" value="PBR"/>
    <property type="match status" value="1"/>
</dbReference>
<feature type="transmembrane region" description="Helical" evidence="6">
    <location>
        <begin position="132"/>
        <end position="152"/>
    </location>
</feature>
<sequence>MSFLRWAVVTVPLVLLLGFGSGSLAPSGDENAWYRALVKPAATPPNWAFPVAWTTLYVLMGLALAMVLHAKGARGRGKALALFVIAFALNLVWTPLFFGAHQVREAWMLIAFMLLSGIAATVAFARVRRLAAWLLVPYLVWIGYAGVLNFRIDQLNPYAEALAPGARTTQIIG</sequence>
<dbReference type="PANTHER" id="PTHR10057">
    <property type="entry name" value="PERIPHERAL-TYPE BENZODIAZEPINE RECEPTOR"/>
    <property type="match status" value="1"/>
</dbReference>
<dbReference type="Pfam" id="PF03073">
    <property type="entry name" value="TspO_MBR"/>
    <property type="match status" value="1"/>
</dbReference>
<evidence type="ECO:0000313" key="8">
    <source>
        <dbReference type="Proteomes" id="UP000218151"/>
    </source>
</evidence>
<dbReference type="OrthoDB" id="9795496at2"/>
<dbReference type="InterPro" id="IPR038330">
    <property type="entry name" value="TspO/MBR-related_sf"/>
</dbReference>
<dbReference type="Gene3D" id="1.20.1260.100">
    <property type="entry name" value="TspO/MBR protein"/>
    <property type="match status" value="1"/>
</dbReference>
<reference evidence="8" key="1">
    <citation type="submission" date="2017-09" db="EMBL/GenBank/DDBJ databases">
        <authorList>
            <person name="Feng G."/>
            <person name="Zhu H."/>
        </authorList>
    </citation>
    <scope>NUCLEOTIDE SEQUENCE [LARGE SCALE GENOMIC DNA]</scope>
    <source>
        <strain evidence="8">1PNM-20</strain>
    </source>
</reference>
<evidence type="ECO:0000256" key="3">
    <source>
        <dbReference type="ARBA" id="ARBA00022692"/>
    </source>
</evidence>
<dbReference type="InterPro" id="IPR004307">
    <property type="entry name" value="TspO_MBR"/>
</dbReference>
<dbReference type="RefSeq" id="WP_095999365.1">
    <property type="nucleotide sequence ID" value="NZ_NSLI01000005.1"/>
</dbReference>
<dbReference type="Proteomes" id="UP000218151">
    <property type="component" value="Unassembled WGS sequence"/>
</dbReference>
<evidence type="ECO:0000256" key="5">
    <source>
        <dbReference type="ARBA" id="ARBA00023136"/>
    </source>
</evidence>
<evidence type="ECO:0000256" key="4">
    <source>
        <dbReference type="ARBA" id="ARBA00022989"/>
    </source>
</evidence>
<dbReference type="FunFam" id="1.20.1260.100:FF:000001">
    <property type="entry name" value="translocator protein 2"/>
    <property type="match status" value="1"/>
</dbReference>
<dbReference type="AlphaFoldDB" id="A0A2A2SBQ8"/>
<dbReference type="GO" id="GO:0016020">
    <property type="term" value="C:membrane"/>
    <property type="evidence" value="ECO:0007669"/>
    <property type="project" value="UniProtKB-SubCell"/>
</dbReference>
<evidence type="ECO:0000256" key="2">
    <source>
        <dbReference type="ARBA" id="ARBA00007524"/>
    </source>
</evidence>
<keyword evidence="8" id="KW-1185">Reference proteome</keyword>
<dbReference type="EMBL" id="NSLI01000005">
    <property type="protein sequence ID" value="PAX06620.1"/>
    <property type="molecule type" value="Genomic_DNA"/>
</dbReference>
<feature type="transmembrane region" description="Helical" evidence="6">
    <location>
        <begin position="80"/>
        <end position="100"/>
    </location>
</feature>
<feature type="transmembrane region" description="Helical" evidence="6">
    <location>
        <begin position="106"/>
        <end position="125"/>
    </location>
</feature>
<name>A0A2A2SBQ8_9SPHN</name>
<dbReference type="CDD" id="cd15904">
    <property type="entry name" value="TSPO_MBR"/>
    <property type="match status" value="1"/>
</dbReference>
<gene>
    <name evidence="7" type="ORF">CKY28_15855</name>
</gene>
<dbReference type="GO" id="GO:0033013">
    <property type="term" value="P:tetrapyrrole metabolic process"/>
    <property type="evidence" value="ECO:0007669"/>
    <property type="project" value="UniProtKB-ARBA"/>
</dbReference>
<keyword evidence="3 6" id="KW-0812">Transmembrane</keyword>
<feature type="transmembrane region" description="Helical" evidence="6">
    <location>
        <begin position="48"/>
        <end position="68"/>
    </location>
</feature>
<keyword evidence="4 6" id="KW-1133">Transmembrane helix</keyword>
<proteinExistence type="inferred from homology"/>
<evidence type="ECO:0000256" key="1">
    <source>
        <dbReference type="ARBA" id="ARBA00004141"/>
    </source>
</evidence>
<comment type="similarity">
    <text evidence="2">Belongs to the TspO/BZRP family.</text>
</comment>
<keyword evidence="5 6" id="KW-0472">Membrane</keyword>
<dbReference type="PANTHER" id="PTHR10057:SF0">
    <property type="entry name" value="TRANSLOCATOR PROTEIN"/>
    <property type="match status" value="1"/>
</dbReference>
<protein>
    <submittedName>
        <fullName evidence="7">Tryptophan-rich sensory protein</fullName>
    </submittedName>
</protein>
<evidence type="ECO:0000313" key="7">
    <source>
        <dbReference type="EMBL" id="PAX06620.1"/>
    </source>
</evidence>
<evidence type="ECO:0000256" key="6">
    <source>
        <dbReference type="SAM" id="Phobius"/>
    </source>
</evidence>
<comment type="caution">
    <text evidence="7">The sequence shown here is derived from an EMBL/GenBank/DDBJ whole genome shotgun (WGS) entry which is preliminary data.</text>
</comment>